<reference evidence="2" key="2">
    <citation type="submission" date="2022-01" db="EMBL/GenBank/DDBJ databases">
        <authorList>
            <person name="Yamashiro T."/>
            <person name="Shiraishi A."/>
            <person name="Satake H."/>
            <person name="Nakayama K."/>
        </authorList>
    </citation>
    <scope>NUCLEOTIDE SEQUENCE</scope>
</reference>
<evidence type="ECO:0000313" key="3">
    <source>
        <dbReference type="Proteomes" id="UP001151760"/>
    </source>
</evidence>
<feature type="compositionally biased region" description="Acidic residues" evidence="1">
    <location>
        <begin position="12"/>
        <end position="23"/>
    </location>
</feature>
<evidence type="ECO:0000313" key="2">
    <source>
        <dbReference type="EMBL" id="GJT72978.1"/>
    </source>
</evidence>
<evidence type="ECO:0000256" key="1">
    <source>
        <dbReference type="SAM" id="MobiDB-lite"/>
    </source>
</evidence>
<feature type="compositionally biased region" description="Basic and acidic residues" evidence="1">
    <location>
        <begin position="27"/>
        <end position="99"/>
    </location>
</feature>
<comment type="caution">
    <text evidence="2">The sequence shown here is derived from an EMBL/GenBank/DDBJ whole genome shotgun (WGS) entry which is preliminary data.</text>
</comment>
<name>A0ABQ5GCE9_9ASTR</name>
<gene>
    <name evidence="2" type="ORF">Tco_1032264</name>
</gene>
<accession>A0ABQ5GCE9</accession>
<dbReference type="EMBL" id="BQNB010018310">
    <property type="protein sequence ID" value="GJT72978.1"/>
    <property type="molecule type" value="Genomic_DNA"/>
</dbReference>
<protein>
    <submittedName>
        <fullName evidence="2">Uncharacterized protein</fullName>
    </submittedName>
</protein>
<sequence>MGRKLTEGSETKDEEENGLDLEGEGGIGKREQEGLIEGGERTWKEIEGGELRIDKGGSGKERTGERREYFEQHREEKEIEEEGLMKQEGTKKIMKEKNG</sequence>
<reference evidence="2" key="1">
    <citation type="journal article" date="2022" name="Int. J. Mol. Sci.">
        <title>Draft Genome of Tanacetum Coccineum: Genomic Comparison of Closely Related Tanacetum-Family Plants.</title>
        <authorList>
            <person name="Yamashiro T."/>
            <person name="Shiraishi A."/>
            <person name="Nakayama K."/>
            <person name="Satake H."/>
        </authorList>
    </citation>
    <scope>NUCLEOTIDE SEQUENCE</scope>
</reference>
<feature type="region of interest" description="Disordered" evidence="1">
    <location>
        <begin position="1"/>
        <end position="99"/>
    </location>
</feature>
<proteinExistence type="predicted"/>
<dbReference type="Proteomes" id="UP001151760">
    <property type="component" value="Unassembled WGS sequence"/>
</dbReference>
<organism evidence="2 3">
    <name type="scientific">Tanacetum coccineum</name>
    <dbReference type="NCBI Taxonomy" id="301880"/>
    <lineage>
        <taxon>Eukaryota</taxon>
        <taxon>Viridiplantae</taxon>
        <taxon>Streptophyta</taxon>
        <taxon>Embryophyta</taxon>
        <taxon>Tracheophyta</taxon>
        <taxon>Spermatophyta</taxon>
        <taxon>Magnoliopsida</taxon>
        <taxon>eudicotyledons</taxon>
        <taxon>Gunneridae</taxon>
        <taxon>Pentapetalae</taxon>
        <taxon>asterids</taxon>
        <taxon>campanulids</taxon>
        <taxon>Asterales</taxon>
        <taxon>Asteraceae</taxon>
        <taxon>Asteroideae</taxon>
        <taxon>Anthemideae</taxon>
        <taxon>Anthemidinae</taxon>
        <taxon>Tanacetum</taxon>
    </lineage>
</organism>
<feature type="compositionally biased region" description="Basic and acidic residues" evidence="1">
    <location>
        <begin position="1"/>
        <end position="11"/>
    </location>
</feature>
<keyword evidence="3" id="KW-1185">Reference proteome</keyword>